<gene>
    <name evidence="1" type="ORF">B0T15DRAFT_519906</name>
</gene>
<dbReference type="GeneID" id="87887291"/>
<proteinExistence type="predicted"/>
<accession>A0AAJ0H3N2</accession>
<dbReference type="RefSeq" id="XP_062726715.1">
    <property type="nucleotide sequence ID" value="XM_062868462.1"/>
</dbReference>
<dbReference type="AlphaFoldDB" id="A0AAJ0H3N2"/>
<sequence>MANDPSSVEPKDRRKLRVDPDFAAHRLCRMYEVHHLERTHLLTHKSSCRDGHSELRQPRLTCKPSCIRLRIRSGPWLSSASFAFSLHPICCWFPCWCNVQPELWRRDASQHAYKILDLDWGQKGKGCVDEQQPLRVRRVVRSRFGQRDSTECVRCVPYIQYIHCEVVQHAGYPIVSARMILPTPVLKQGQVEPSVFHRGRLVPNGSTRQSCDRPSFLPSSLLTWGFSPPTLSC</sequence>
<dbReference type="EMBL" id="JAUDZG010000001">
    <property type="protein sequence ID" value="KAK3310935.1"/>
    <property type="molecule type" value="Genomic_DNA"/>
</dbReference>
<dbReference type="Proteomes" id="UP001273166">
    <property type="component" value="Unassembled WGS sequence"/>
</dbReference>
<keyword evidence="2" id="KW-1185">Reference proteome</keyword>
<evidence type="ECO:0000313" key="1">
    <source>
        <dbReference type="EMBL" id="KAK3310935.1"/>
    </source>
</evidence>
<reference evidence="1" key="1">
    <citation type="journal article" date="2023" name="Mol. Phylogenet. Evol.">
        <title>Genome-scale phylogeny and comparative genomics of the fungal order Sordariales.</title>
        <authorList>
            <person name="Hensen N."/>
            <person name="Bonometti L."/>
            <person name="Westerberg I."/>
            <person name="Brannstrom I.O."/>
            <person name="Guillou S."/>
            <person name="Cros-Aarteil S."/>
            <person name="Calhoun S."/>
            <person name="Haridas S."/>
            <person name="Kuo A."/>
            <person name="Mondo S."/>
            <person name="Pangilinan J."/>
            <person name="Riley R."/>
            <person name="LaButti K."/>
            <person name="Andreopoulos B."/>
            <person name="Lipzen A."/>
            <person name="Chen C."/>
            <person name="Yan M."/>
            <person name="Daum C."/>
            <person name="Ng V."/>
            <person name="Clum A."/>
            <person name="Steindorff A."/>
            <person name="Ohm R.A."/>
            <person name="Martin F."/>
            <person name="Silar P."/>
            <person name="Natvig D.O."/>
            <person name="Lalanne C."/>
            <person name="Gautier V."/>
            <person name="Ament-Velasquez S.L."/>
            <person name="Kruys A."/>
            <person name="Hutchinson M.I."/>
            <person name="Powell A.J."/>
            <person name="Barry K."/>
            <person name="Miller A.N."/>
            <person name="Grigoriev I.V."/>
            <person name="Debuchy R."/>
            <person name="Gladieux P."/>
            <person name="Hiltunen Thoren M."/>
            <person name="Johannesson H."/>
        </authorList>
    </citation>
    <scope>NUCLEOTIDE SEQUENCE</scope>
    <source>
        <strain evidence="1">CBS 333.67</strain>
    </source>
</reference>
<name>A0AAJ0H3N2_9PEZI</name>
<organism evidence="1 2">
    <name type="scientific">Chaetomium strumarium</name>
    <dbReference type="NCBI Taxonomy" id="1170767"/>
    <lineage>
        <taxon>Eukaryota</taxon>
        <taxon>Fungi</taxon>
        <taxon>Dikarya</taxon>
        <taxon>Ascomycota</taxon>
        <taxon>Pezizomycotina</taxon>
        <taxon>Sordariomycetes</taxon>
        <taxon>Sordariomycetidae</taxon>
        <taxon>Sordariales</taxon>
        <taxon>Chaetomiaceae</taxon>
        <taxon>Chaetomium</taxon>
    </lineage>
</organism>
<reference evidence="1" key="2">
    <citation type="submission" date="2023-06" db="EMBL/GenBank/DDBJ databases">
        <authorList>
            <consortium name="Lawrence Berkeley National Laboratory"/>
            <person name="Mondo S.J."/>
            <person name="Hensen N."/>
            <person name="Bonometti L."/>
            <person name="Westerberg I."/>
            <person name="Brannstrom I.O."/>
            <person name="Guillou S."/>
            <person name="Cros-Aarteil S."/>
            <person name="Calhoun S."/>
            <person name="Haridas S."/>
            <person name="Kuo A."/>
            <person name="Pangilinan J."/>
            <person name="Riley R."/>
            <person name="Labutti K."/>
            <person name="Andreopoulos B."/>
            <person name="Lipzen A."/>
            <person name="Chen C."/>
            <person name="Yanf M."/>
            <person name="Daum C."/>
            <person name="Ng V."/>
            <person name="Clum A."/>
            <person name="Steindorff A."/>
            <person name="Ohm R."/>
            <person name="Martin F."/>
            <person name="Silar P."/>
            <person name="Natvig D."/>
            <person name="Lalanne C."/>
            <person name="Gautier V."/>
            <person name="Ament-Velasquez S.L."/>
            <person name="Kruys A."/>
            <person name="Hutchinson M.I."/>
            <person name="Powell A.J."/>
            <person name="Barry K."/>
            <person name="Miller A.N."/>
            <person name="Grigoriev I.V."/>
            <person name="Debuchy R."/>
            <person name="Gladieux P."/>
            <person name="Thoren M.H."/>
            <person name="Johannesson H."/>
        </authorList>
    </citation>
    <scope>NUCLEOTIDE SEQUENCE</scope>
    <source>
        <strain evidence="1">CBS 333.67</strain>
    </source>
</reference>
<evidence type="ECO:0000313" key="2">
    <source>
        <dbReference type="Proteomes" id="UP001273166"/>
    </source>
</evidence>
<comment type="caution">
    <text evidence="1">The sequence shown here is derived from an EMBL/GenBank/DDBJ whole genome shotgun (WGS) entry which is preliminary data.</text>
</comment>
<protein>
    <submittedName>
        <fullName evidence="1">Uncharacterized protein</fullName>
    </submittedName>
</protein>